<evidence type="ECO:0000256" key="2">
    <source>
        <dbReference type="ARBA" id="ARBA00022741"/>
    </source>
</evidence>
<keyword evidence="4" id="KW-0346">Stress response</keyword>
<dbReference type="GO" id="GO:0005524">
    <property type="term" value="F:ATP binding"/>
    <property type="evidence" value="ECO:0007669"/>
    <property type="project" value="UniProtKB-KW"/>
</dbReference>
<dbReference type="InterPro" id="IPR043129">
    <property type="entry name" value="ATPase_NBD"/>
</dbReference>
<dbReference type="Pfam" id="PF00012">
    <property type="entry name" value="HSP70"/>
    <property type="match status" value="1"/>
</dbReference>
<dbReference type="EMBL" id="LR134117">
    <property type="protein sequence ID" value="VDZ52788.1"/>
    <property type="molecule type" value="Genomic_DNA"/>
</dbReference>
<dbReference type="Gene3D" id="3.30.420.40">
    <property type="match status" value="1"/>
</dbReference>
<dbReference type="PROSITE" id="PS00297">
    <property type="entry name" value="HSP70_1"/>
    <property type="match status" value="1"/>
</dbReference>
<dbReference type="InterPro" id="IPR018181">
    <property type="entry name" value="Heat_shock_70_CS"/>
</dbReference>
<protein>
    <submittedName>
        <fullName evidence="4">Heat shock protein 70</fullName>
    </submittedName>
</protein>
<evidence type="ECO:0000256" key="1">
    <source>
        <dbReference type="ARBA" id="ARBA00007381"/>
    </source>
</evidence>
<sequence>MGKIIGIDLGTTNSCVAIMDGNKARVLENAEGDRTTPSIIAYTQGW</sequence>
<keyword evidence="3" id="KW-0067">ATP-binding</keyword>
<dbReference type="AlphaFoldDB" id="A0A3S5D6V6"/>
<gene>
    <name evidence="4" type="primary">dnaK_3</name>
    <name evidence="4" type="ORF">NCTC11214_00840</name>
</gene>
<organism evidence="4 5">
    <name type="scientific">Serratia odorifera</name>
    <dbReference type="NCBI Taxonomy" id="618"/>
    <lineage>
        <taxon>Bacteria</taxon>
        <taxon>Pseudomonadati</taxon>
        <taxon>Pseudomonadota</taxon>
        <taxon>Gammaproteobacteria</taxon>
        <taxon>Enterobacterales</taxon>
        <taxon>Yersiniaceae</taxon>
        <taxon>Serratia</taxon>
    </lineage>
</organism>
<proteinExistence type="inferred from homology"/>
<evidence type="ECO:0000256" key="3">
    <source>
        <dbReference type="ARBA" id="ARBA00022840"/>
    </source>
</evidence>
<dbReference type="Proteomes" id="UP000281391">
    <property type="component" value="Chromosome"/>
</dbReference>
<evidence type="ECO:0000313" key="4">
    <source>
        <dbReference type="EMBL" id="VDZ52788.1"/>
    </source>
</evidence>
<comment type="similarity">
    <text evidence="1">Belongs to the heat shock protein 70 family.</text>
</comment>
<reference evidence="4 5" key="1">
    <citation type="submission" date="2018-12" db="EMBL/GenBank/DDBJ databases">
        <authorList>
            <consortium name="Pathogen Informatics"/>
        </authorList>
    </citation>
    <scope>NUCLEOTIDE SEQUENCE [LARGE SCALE GENOMIC DNA]</scope>
    <source>
        <strain evidence="4 5">NCTC11214</strain>
    </source>
</reference>
<dbReference type="SUPFAM" id="SSF53067">
    <property type="entry name" value="Actin-like ATPase domain"/>
    <property type="match status" value="1"/>
</dbReference>
<accession>A0A3S5D6V6</accession>
<evidence type="ECO:0000313" key="5">
    <source>
        <dbReference type="Proteomes" id="UP000281391"/>
    </source>
</evidence>
<keyword evidence="2" id="KW-0547">Nucleotide-binding</keyword>
<dbReference type="GO" id="GO:0140662">
    <property type="term" value="F:ATP-dependent protein folding chaperone"/>
    <property type="evidence" value="ECO:0007669"/>
    <property type="project" value="InterPro"/>
</dbReference>
<dbReference type="FunFam" id="3.30.420.40:FF:000028">
    <property type="entry name" value="heat shock 70 kDa protein-like"/>
    <property type="match status" value="1"/>
</dbReference>
<name>A0A3S5D6V6_SEROD</name>
<dbReference type="KEGG" id="sof:NCTC11214_00840"/>
<dbReference type="InterPro" id="IPR013126">
    <property type="entry name" value="Hsp_70_fam"/>
</dbReference>
<dbReference type="PRINTS" id="PR00301">
    <property type="entry name" value="HEATSHOCK70"/>
</dbReference>